<dbReference type="GO" id="GO:0003824">
    <property type="term" value="F:catalytic activity"/>
    <property type="evidence" value="ECO:0007669"/>
    <property type="project" value="InterPro"/>
</dbReference>
<dbReference type="InterPro" id="IPR043502">
    <property type="entry name" value="DNA/RNA_pol_sf"/>
</dbReference>
<proteinExistence type="predicted"/>
<dbReference type="PANTHER" id="PTHR33116:SF87">
    <property type="entry name" value="OS01G0158850 PROTEIN"/>
    <property type="match status" value="1"/>
</dbReference>
<dbReference type="PANTHER" id="PTHR33116">
    <property type="entry name" value="REVERSE TRANSCRIPTASE ZINC-BINDING DOMAIN-CONTAINING PROTEIN-RELATED-RELATED"/>
    <property type="match status" value="1"/>
</dbReference>
<dbReference type="InterPro" id="IPR005135">
    <property type="entry name" value="Endo/exonuclease/phosphatase"/>
</dbReference>
<dbReference type="Gene3D" id="3.60.10.10">
    <property type="entry name" value="Endonuclease/exonuclease/phosphatase"/>
    <property type="match status" value="1"/>
</dbReference>
<organism evidence="2">
    <name type="scientific">Oryza sativa</name>
    <name type="common">Rice</name>
    <dbReference type="NCBI Taxonomy" id="4530"/>
    <lineage>
        <taxon>Eukaryota</taxon>
        <taxon>Viridiplantae</taxon>
        <taxon>Streptophyta</taxon>
        <taxon>Embryophyta</taxon>
        <taxon>Tracheophyta</taxon>
        <taxon>Spermatophyta</taxon>
        <taxon>Magnoliopsida</taxon>
        <taxon>Liliopsida</taxon>
        <taxon>Poales</taxon>
        <taxon>Poaceae</taxon>
        <taxon>BOP clade</taxon>
        <taxon>Oryzoideae</taxon>
        <taxon>Oryzeae</taxon>
        <taxon>Oryzinae</taxon>
        <taxon>Oryza</taxon>
    </lineage>
</organism>
<dbReference type="SUPFAM" id="SSF56219">
    <property type="entry name" value="DNase I-like"/>
    <property type="match status" value="1"/>
</dbReference>
<dbReference type="EMBL" id="CR855229">
    <property type="protein sequence ID" value="CAH67890.1"/>
    <property type="molecule type" value="Genomic_DNA"/>
</dbReference>
<dbReference type="Pfam" id="PF03372">
    <property type="entry name" value="Exo_endo_phos"/>
    <property type="match status" value="1"/>
</dbReference>
<dbReference type="CDD" id="cd01650">
    <property type="entry name" value="RT_nLTR_like"/>
    <property type="match status" value="1"/>
</dbReference>
<feature type="domain" description="Reverse transcriptase" evidence="1">
    <location>
        <begin position="1081"/>
        <end position="1357"/>
    </location>
</feature>
<name>Q01HQ6_ORYSA</name>
<gene>
    <name evidence="2" type="primary">OSIGBa0153E02-OSIGBa0093I20.19</name>
</gene>
<reference evidence="2" key="2">
    <citation type="submission" date="2004-10" db="EMBL/GenBank/DDBJ databases">
        <title>Chromosome-wide comparison between domesticated rice subspecies indica and japonica.</title>
        <authorList>
            <person name="Han B."/>
        </authorList>
    </citation>
    <scope>NUCLEOTIDE SEQUENCE</scope>
</reference>
<dbReference type="SUPFAM" id="SSF56672">
    <property type="entry name" value="DNA/RNA polymerases"/>
    <property type="match status" value="1"/>
</dbReference>
<evidence type="ECO:0000259" key="1">
    <source>
        <dbReference type="PROSITE" id="PS50878"/>
    </source>
</evidence>
<protein>
    <submittedName>
        <fullName evidence="2">OSIGBa0153E02-OSIGBa0093I20.19 protein</fullName>
    </submittedName>
</protein>
<dbReference type="InterPro" id="IPR000477">
    <property type="entry name" value="RT_dom"/>
</dbReference>
<reference evidence="2" key="1">
    <citation type="journal article" date="2002" name="Nature">
        <title>Sequence and analysis of rice chromosome 4.</title>
        <authorList>
            <person name="Feng Q."/>
            <person name="Zhang Y."/>
            <person name="Hao P."/>
            <person name="Wang S."/>
            <person name="Fu G."/>
            <person name="Huang Y."/>
            <person name="Li Y."/>
            <person name="Zhu J."/>
            <person name="Liu Y."/>
            <person name="Hu X."/>
            <person name="Jia P."/>
            <person name="Zhang Y."/>
            <person name="Zhao Q."/>
            <person name="Ying K."/>
            <person name="Yu S."/>
            <person name="Tang Y."/>
            <person name="Weng Q."/>
            <person name="Zhang L."/>
            <person name="Lu Y."/>
            <person name="Mu J."/>
            <person name="Lu Y."/>
            <person name="Zhang L.S."/>
            <person name="Yu Z."/>
            <person name="Fan D."/>
            <person name="Liu X."/>
            <person name="Lu T."/>
            <person name="Li C."/>
            <person name="Wu Y."/>
            <person name="Sun T."/>
            <person name="Lei H."/>
            <person name="Li T."/>
            <person name="Hu H."/>
            <person name="Guan J."/>
            <person name="Wu M."/>
            <person name="Zhang R."/>
            <person name="Zhou B."/>
            <person name="Chen Z."/>
            <person name="Chen L."/>
            <person name="Jin Z."/>
            <person name="Wang R."/>
            <person name="Yin H."/>
            <person name="Cai Z."/>
            <person name="Ren S."/>
            <person name="Lv G."/>
            <person name="Gu W."/>
            <person name="Zhu G."/>
            <person name="Tu Y."/>
            <person name="Jia J."/>
            <person name="Zhang Y."/>
            <person name="Chen J."/>
            <person name="Kang H."/>
            <person name="Chen X."/>
            <person name="Shao C."/>
            <person name="Sun Y."/>
            <person name="Hu Q."/>
            <person name="Zhang X."/>
            <person name="Zhang W."/>
            <person name="Wang L."/>
            <person name="Ding C."/>
            <person name="Sheng H."/>
            <person name="Gu J."/>
            <person name="Chen S."/>
            <person name="Ni L."/>
            <person name="Zhu F."/>
            <person name="Chen W."/>
            <person name="Lan L."/>
            <person name="Lai Y."/>
            <person name="Cheng Z."/>
            <person name="Gu M."/>
            <person name="Jiang J."/>
            <person name="Li J."/>
            <person name="Hong G."/>
            <person name="Xue Y."/>
            <person name="Han B."/>
        </authorList>
    </citation>
    <scope>NUCLEOTIDE SEQUENCE</scope>
</reference>
<dbReference type="PROSITE" id="PS50878">
    <property type="entry name" value="RT_POL"/>
    <property type="match status" value="1"/>
</dbReference>
<dbReference type="Pfam" id="PF13966">
    <property type="entry name" value="zf-RVT"/>
    <property type="match status" value="1"/>
</dbReference>
<evidence type="ECO:0000313" key="2">
    <source>
        <dbReference type="EMBL" id="CAH67890.1"/>
    </source>
</evidence>
<sequence>MAGIRKIIGDSCAQHRHLRRDMRRDQHDHYEVSDDVLGKIKSALPYFEGNYDPRAYINWELAVDSEFQKHVLSEKQKVICASSVLIKHASNDWKHLCRHNKIPQSWKDLKRYFRDVYVPMYYADILLYKLQCLKQDTKSVTSYYHDMHVCLLRCGLDECEEATELRFLCGLNKEIQDMLACEKYRSLSHLLQLVCNAESKIEEDMKKKHAMSLPPITNYLQEVRNHEKEERDMKEPPIPLFTLKFETPPSSKEDIQGKVNGTEINQGECIVNEVNLSTFHAKVEQLLVEPNAGIPLSQVDLLAVPCDKEELCDNASLISMPQLVNEHAIPSVSLCADFKHAVHIANEVEERKLLSSLNTLGYVQFDDFCELDNLKEKLFAKSDLPCPTNAIFHIFGKYNDRGIYLVHRVFICSDLEKHVIANHTTSSFSSFDWMKQVILNGLCEEHHMEKPRMVFHEEGEDDVTMATTDTSIAHIMDEQQDIKFESSKCWNPIRPPTTLLTSNGRRICIRPPFSAREYLMESSRSPLSNASSLIAKFHLSRQQLKKQGAATPVMGLWACNFIWDPGPGGAYVGNKVDLHRQDQQPTERPCSNPSWAYSPNQESTFGLQMSHSLDFISWNVRGLNSPARCNTVHEMMLDTKCNLACLQETKLQNIDDGLARFLGGYKLDIFAFKPATGTRGGILILWNSAALVLQDIRISRFLISAQVTVPLTGATFLMTGVYGPTRHRLKDSFLRHIRRLKPNAGEGWLLFGDFNIIYRARDKNNGNLNLARMRRFRATIDRCELHEIPLQNRRFTWSNERQWPTLVKLDRCFCNENWDLAFHHHVLHALPTGPSDHCPLVLSNPAAPRKPRTFRFENFWTRIPGFKDMVKVSWTQPSPYTEPMHRLNHKLQRTASCIKTWAKSLFTEAKIQFHMALDVIQRLDVAQEHRDLSGPELRLRAALKRKTLTLATIERARKRQASRLTHIREGEANTKFFHLRVNTRRRKNSIQRLRKENGWAVTHDEKEMTILDHFAHLMGRPGPRTNELNWEALDIQPFDLSTLEEPFSEQEIHRAIKEMPVDKSPVPDGYTGGCFPCLQFHLQPPLRQLGPPELSEYCVIPKKEEAESVSDYRPISLIHSIAKIFSKLLALRLRPHMRSLVSINQSAFIKGRSIHDNFLFVRNMARRFHRTNRPMLLFKLDITKAFDSIRWDYLMALLQRLDFPVKWRYWLGALLYTSTSQVLLNGIPGQRITHGRGLRQGDPLSPLLFVLAIDPLQRLLTKATDLGSLSKLRGIMPRLRTSMYADDAAIFVNPTRGDVQALTEILQRFGTATGLVTNFQKSQVAAIKCNNIDLDDVLEGVPAVRACFPIKYLGLPLILGRMRKVDVQHIFDKITGRITGWRGKNMGLAGRSTLVKSVLTAQPIYLLTALKTSKEALECLDKQRRRFLWAGTGDITGGKCKVNWTKTCLPTRQGGLGVLNLEKFMRALRLRWLWHEWKDPNKPWVGLEVPCDEVDKSLFAASTKITIGDGNIARFWDSAWIDGRRPKDLMPLVYAISKKRKKTLRQGKENDAWVGDLALETNPVITVPLVEQLVALWTAIRNVQLEEEESDQIAWKFTPHGHYSASSAYKAQCVGAPDTTFDSLIWKVWEPGKCKLHAWLIIQNRVWTSDPLATRGWQNNGRVPPARTPTLGVAQSVKDWWEMLASVSGVPKKGLRTLILLIVWEVWKERNRRIFDHKEAATSYLLSKIKEEAGMWALAGAKRLGEIIPQFV</sequence>
<dbReference type="Pfam" id="PF03732">
    <property type="entry name" value="Retrotrans_gag"/>
    <property type="match status" value="1"/>
</dbReference>
<accession>Q01HQ6</accession>
<dbReference type="InterPro" id="IPR036691">
    <property type="entry name" value="Endo/exonu/phosph_ase_sf"/>
</dbReference>
<dbReference type="InterPro" id="IPR005162">
    <property type="entry name" value="Retrotrans_gag_dom"/>
</dbReference>
<dbReference type="InterPro" id="IPR026960">
    <property type="entry name" value="RVT-Znf"/>
</dbReference>
<dbReference type="Pfam" id="PF00078">
    <property type="entry name" value="RVT_1"/>
    <property type="match status" value="1"/>
</dbReference>